<dbReference type="Pfam" id="PF24696">
    <property type="entry name" value="UGSC"/>
    <property type="match status" value="1"/>
</dbReference>
<protein>
    <recommendedName>
        <fullName evidence="1">UGSC-like domain-containing protein</fullName>
    </recommendedName>
</protein>
<reference evidence="2" key="1">
    <citation type="submission" date="2020-07" db="EMBL/GenBank/DDBJ databases">
        <title>Huge and variable diversity of episymbiotic CPR bacteria and DPANN archaea in groundwater ecosystems.</title>
        <authorList>
            <person name="He C.Y."/>
            <person name="Keren R."/>
            <person name="Whittaker M."/>
            <person name="Farag I.F."/>
            <person name="Doudna J."/>
            <person name="Cate J.H.D."/>
            <person name="Banfield J.F."/>
        </authorList>
    </citation>
    <scope>NUCLEOTIDE SEQUENCE</scope>
    <source>
        <strain evidence="2">NC_groundwater_672_Ag_B-0.1um_62_36</strain>
    </source>
</reference>
<organism evidence="2 3">
    <name type="scientific">Tectimicrobiota bacterium</name>
    <dbReference type="NCBI Taxonomy" id="2528274"/>
    <lineage>
        <taxon>Bacteria</taxon>
        <taxon>Pseudomonadati</taxon>
        <taxon>Nitrospinota/Tectimicrobiota group</taxon>
        <taxon>Candidatus Tectimicrobiota</taxon>
    </lineage>
</organism>
<gene>
    <name evidence="2" type="ORF">HYY20_05560</name>
</gene>
<proteinExistence type="predicted"/>
<evidence type="ECO:0000259" key="1">
    <source>
        <dbReference type="Pfam" id="PF24696"/>
    </source>
</evidence>
<dbReference type="InterPro" id="IPR057767">
    <property type="entry name" value="UGSC-like_dom"/>
</dbReference>
<dbReference type="AlphaFoldDB" id="A0A932FV49"/>
<comment type="caution">
    <text evidence="2">The sequence shown here is derived from an EMBL/GenBank/DDBJ whole genome shotgun (WGS) entry which is preliminary data.</text>
</comment>
<name>A0A932FV49_UNCTE</name>
<dbReference type="Proteomes" id="UP000769766">
    <property type="component" value="Unassembled WGS sequence"/>
</dbReference>
<feature type="domain" description="UGSC-like" evidence="1">
    <location>
        <begin position="12"/>
        <end position="106"/>
    </location>
</feature>
<sequence length="107" mass="12260">MNRKHPEGQYAVVWPRGKKAVGLQPLARRLDTLEGKTIGQLWDQIFRGDEIFPLLEEGLRQRFPDVKFVNYEVFGSTHGDEERRVLAELPARLKQLRVDAVISGMAC</sequence>
<dbReference type="EMBL" id="JACPRF010000171">
    <property type="protein sequence ID" value="MBI2876330.1"/>
    <property type="molecule type" value="Genomic_DNA"/>
</dbReference>
<accession>A0A932FV49</accession>
<evidence type="ECO:0000313" key="3">
    <source>
        <dbReference type="Proteomes" id="UP000769766"/>
    </source>
</evidence>
<evidence type="ECO:0000313" key="2">
    <source>
        <dbReference type="EMBL" id="MBI2876330.1"/>
    </source>
</evidence>